<evidence type="ECO:0000259" key="3">
    <source>
        <dbReference type="Pfam" id="PF16220"/>
    </source>
</evidence>
<evidence type="ECO:0000313" key="4">
    <source>
        <dbReference type="EMBL" id="AOO66282.1"/>
    </source>
</evidence>
<proteinExistence type="predicted"/>
<keyword evidence="5" id="KW-1185">Reference proteome</keyword>
<dbReference type="GO" id="GO:0016989">
    <property type="term" value="F:sigma factor antagonist activity"/>
    <property type="evidence" value="ECO:0007669"/>
    <property type="project" value="TreeGrafter"/>
</dbReference>
<keyword evidence="1" id="KW-0812">Transmembrane</keyword>
<dbReference type="InterPro" id="IPR012373">
    <property type="entry name" value="Ferrdict_sens_TM"/>
</dbReference>
<dbReference type="PIRSF" id="PIRSF018266">
    <property type="entry name" value="FecR"/>
    <property type="match status" value="1"/>
</dbReference>
<gene>
    <name evidence="4" type="ORF">SHALO_2523</name>
</gene>
<keyword evidence="1" id="KW-0472">Membrane</keyword>
<dbReference type="KEGG" id="shal:SHALO_2523"/>
<evidence type="ECO:0000313" key="5">
    <source>
        <dbReference type="Proteomes" id="UP000094609"/>
    </source>
</evidence>
<feature type="transmembrane region" description="Helical" evidence="1">
    <location>
        <begin position="72"/>
        <end position="91"/>
    </location>
</feature>
<dbReference type="PATRIC" id="fig|1193502.14.peg.2555"/>
<evidence type="ECO:0000259" key="2">
    <source>
        <dbReference type="Pfam" id="PF04773"/>
    </source>
</evidence>
<keyword evidence="1" id="KW-1133">Transmembrane helix</keyword>
<dbReference type="InterPro" id="IPR032623">
    <property type="entry name" value="FecR_N"/>
</dbReference>
<protein>
    <submittedName>
        <fullName evidence="4">Putative membrane regulatory protein FecR</fullName>
    </submittedName>
</protein>
<dbReference type="Pfam" id="PF16220">
    <property type="entry name" value="DUF4880"/>
    <property type="match status" value="1"/>
</dbReference>
<sequence length="315" mass="35809">MSQAWIDEMAALWFTKVQDGLSFSEQRAFKKWLHVNPEHSKAYAQFEALWRDLDGLVPVQNSTCLKKRIKPWFGYACACAVACFFIAFLQWQTWNSRLEFAQNIATPVGAMREYTLQDGTTLFLDTDTNVSVEYYKQKRLVKLHQGQLVLHVSKDAARPLFVEAKNVQIRVTGTLFEVRNVDNHVRVSVEEGSVEVSHKRLEDGSVLTLANLSAKEQITLDGRGFVLSSSTLHNDSVAPWRSGRLIFDKTPLREVLFEFERYGAKKTVIASLELASMPLSGSFEVERFASFLEMLPKVLPLKLATMGDKIVIEKR</sequence>
<dbReference type="RefSeq" id="WP_069478834.1">
    <property type="nucleotide sequence ID" value="NZ_CP017111.1"/>
</dbReference>
<reference evidence="5" key="1">
    <citation type="submission" date="2016-08" db="EMBL/GenBank/DDBJ databases">
        <title>Complete genome sequence of the organohalide-respiring Epsilonproteobacterium Sulfurospirillum halorespirans.</title>
        <authorList>
            <person name="Goris T."/>
            <person name="Zimmermann J."/>
            <person name="Schenz B."/>
            <person name="Lemos M."/>
            <person name="Hackermueller J."/>
            <person name="Diekert G."/>
        </authorList>
    </citation>
    <scope>NUCLEOTIDE SEQUENCE [LARGE SCALE GENOMIC DNA]</scope>
    <source>
        <strain>DSM 13726</strain>
        <strain evidence="5">PCE-M2</strain>
    </source>
</reference>
<dbReference type="Gene3D" id="2.60.120.1440">
    <property type="match status" value="1"/>
</dbReference>
<evidence type="ECO:0000256" key="1">
    <source>
        <dbReference type="SAM" id="Phobius"/>
    </source>
</evidence>
<dbReference type="STRING" id="1193502.SHALO_2523"/>
<organism evidence="4 5">
    <name type="scientific">Sulfurospirillum halorespirans DSM 13726</name>
    <dbReference type="NCBI Taxonomy" id="1193502"/>
    <lineage>
        <taxon>Bacteria</taxon>
        <taxon>Pseudomonadati</taxon>
        <taxon>Campylobacterota</taxon>
        <taxon>Epsilonproteobacteria</taxon>
        <taxon>Campylobacterales</taxon>
        <taxon>Sulfurospirillaceae</taxon>
        <taxon>Sulfurospirillum</taxon>
    </lineage>
</organism>
<dbReference type="AlphaFoldDB" id="A0A1D7TMR8"/>
<dbReference type="InterPro" id="IPR006860">
    <property type="entry name" value="FecR"/>
</dbReference>
<dbReference type="Pfam" id="PF04773">
    <property type="entry name" value="FecR"/>
    <property type="match status" value="1"/>
</dbReference>
<feature type="domain" description="FecR N-terminal" evidence="3">
    <location>
        <begin position="10"/>
        <end position="49"/>
    </location>
</feature>
<accession>A0A1D7TMR8</accession>
<name>A0A1D7TMR8_9BACT</name>
<dbReference type="PANTHER" id="PTHR30273:SF2">
    <property type="entry name" value="PROTEIN FECR"/>
    <property type="match status" value="1"/>
</dbReference>
<feature type="domain" description="FecR protein" evidence="2">
    <location>
        <begin position="103"/>
        <end position="195"/>
    </location>
</feature>
<dbReference type="Gene3D" id="3.55.50.30">
    <property type="match status" value="1"/>
</dbReference>
<dbReference type="Proteomes" id="UP000094609">
    <property type="component" value="Chromosome"/>
</dbReference>
<dbReference type="PANTHER" id="PTHR30273">
    <property type="entry name" value="PERIPLASMIC SIGNAL SENSOR AND SIGMA FACTOR ACTIVATOR FECR-RELATED"/>
    <property type="match status" value="1"/>
</dbReference>
<dbReference type="EMBL" id="CP017111">
    <property type="protein sequence ID" value="AOO66282.1"/>
    <property type="molecule type" value="Genomic_DNA"/>
</dbReference>